<organism evidence="2 3">
    <name type="scientific">Pseudolactococcus reticulitermitis</name>
    <dbReference type="NCBI Taxonomy" id="2025039"/>
    <lineage>
        <taxon>Bacteria</taxon>
        <taxon>Bacillati</taxon>
        <taxon>Bacillota</taxon>
        <taxon>Bacilli</taxon>
        <taxon>Lactobacillales</taxon>
        <taxon>Streptococcaceae</taxon>
        <taxon>Pseudolactococcus</taxon>
    </lineage>
</organism>
<dbReference type="OrthoDB" id="2243888at2"/>
<dbReference type="RefSeq" id="WP_094785277.1">
    <property type="nucleotide sequence ID" value="NZ_BEDT01000005.1"/>
</dbReference>
<keyword evidence="1" id="KW-0472">Membrane</keyword>
<evidence type="ECO:0000313" key="3">
    <source>
        <dbReference type="Proteomes" id="UP000218689"/>
    </source>
</evidence>
<feature type="transmembrane region" description="Helical" evidence="1">
    <location>
        <begin position="79"/>
        <end position="98"/>
    </location>
</feature>
<dbReference type="AlphaFoldDB" id="A0A224X270"/>
<keyword evidence="1" id="KW-0812">Transmembrane</keyword>
<feature type="transmembrane region" description="Helical" evidence="1">
    <location>
        <begin position="7"/>
        <end position="27"/>
    </location>
</feature>
<reference evidence="3" key="1">
    <citation type="submission" date="2017-08" db="EMBL/GenBank/DDBJ databases">
        <title>Draft genome sequence of Lactococcus sp. strain Rs-Y01, isolated from the gut of the lower termite Reticulitermes speratus.</title>
        <authorList>
            <person name="Ohkuma M."/>
            <person name="Yuki M."/>
        </authorList>
    </citation>
    <scope>NUCLEOTIDE SEQUENCE [LARGE SCALE GENOMIC DNA]</scope>
    <source>
        <strain evidence="3">Rs-Y01</strain>
    </source>
</reference>
<protein>
    <submittedName>
        <fullName evidence="2">Uncharacterized protein</fullName>
    </submittedName>
</protein>
<comment type="caution">
    <text evidence="2">The sequence shown here is derived from an EMBL/GenBank/DDBJ whole genome shotgun (WGS) entry which is preliminary data.</text>
</comment>
<dbReference type="EMBL" id="BEDT01000005">
    <property type="protein sequence ID" value="GAX48259.1"/>
    <property type="molecule type" value="Genomic_DNA"/>
</dbReference>
<dbReference type="Proteomes" id="UP000218689">
    <property type="component" value="Unassembled WGS sequence"/>
</dbReference>
<evidence type="ECO:0000313" key="2">
    <source>
        <dbReference type="EMBL" id="GAX48259.1"/>
    </source>
</evidence>
<evidence type="ECO:0000256" key="1">
    <source>
        <dbReference type="SAM" id="Phobius"/>
    </source>
</evidence>
<sequence length="132" mass="15396">MIRLKKLSFYNFFPLFSIVSLFFIRFIELDYPTREAQMFRWYLYFNMLFPSFYLFLVAYLVPLFISLKCAKNVTRILKLCCFLLIVAYIVVSLSFFLIKKDPDLLPQKIDIMIGVLGGVLLGVASTSSDELS</sequence>
<gene>
    <name evidence="2" type="ORF">RsY01_1874</name>
</gene>
<accession>A0A224X270</accession>
<keyword evidence="3" id="KW-1185">Reference proteome</keyword>
<keyword evidence="1" id="KW-1133">Transmembrane helix</keyword>
<name>A0A224X270_9LACT</name>
<feature type="transmembrane region" description="Helical" evidence="1">
    <location>
        <begin position="47"/>
        <end position="67"/>
    </location>
</feature>
<proteinExistence type="predicted"/>